<feature type="region of interest" description="Disordered" evidence="1">
    <location>
        <begin position="103"/>
        <end position="171"/>
    </location>
</feature>
<organism evidence="2 3">
    <name type="scientific">Segatella hominis</name>
    <dbReference type="NCBI Taxonomy" id="2518605"/>
    <lineage>
        <taxon>Bacteria</taxon>
        <taxon>Pseudomonadati</taxon>
        <taxon>Bacteroidota</taxon>
        <taxon>Bacteroidia</taxon>
        <taxon>Bacteroidales</taxon>
        <taxon>Prevotellaceae</taxon>
        <taxon>Segatella</taxon>
    </lineage>
</organism>
<dbReference type="EMBL" id="SGVY01000010">
    <property type="protein sequence ID" value="TFH82760.1"/>
    <property type="molecule type" value="Genomic_DNA"/>
</dbReference>
<reference evidence="2 3" key="1">
    <citation type="submission" date="2019-02" db="EMBL/GenBank/DDBJ databases">
        <title>Draft Genome Sequence of the Prevotella sp. BCRC 81118, Isolated from Human Feces.</title>
        <authorList>
            <person name="Huang C.-H."/>
        </authorList>
    </citation>
    <scope>NUCLEOTIDE SEQUENCE [LARGE SCALE GENOMIC DNA]</scope>
    <source>
        <strain evidence="2 3">BCRC 81118</strain>
    </source>
</reference>
<name>A0A4Y8VQI6_9BACT</name>
<comment type="caution">
    <text evidence="2">The sequence shown here is derived from an EMBL/GenBank/DDBJ whole genome shotgun (WGS) entry which is preliminary data.</text>
</comment>
<sequence>MAKRDKMMFDVGWWLTDPKVRSLSAEDRALFVDLLCQMWISPERGVMIGGSIQHPLTKREIIFMVGGDTDDEWLDRLVEADVVYIRQDGAYCNSLMMHDAQVSEARRKAGSKGGKSTMSANRQVEKPIIKATPPVKAKPKDPEGNLFQEDQQPPEEKAAKPKPQKKQYAQSVTMTEAEYKSLTDQFTEPVAKEMIEILSNYKGSKGKKYKSDYRAILSWVVDAYKERQNRYYGSNKEYKRNNPEPTATDPTSYEKDL</sequence>
<keyword evidence="3" id="KW-1185">Reference proteome</keyword>
<dbReference type="AlphaFoldDB" id="A0A4Y8VQI6"/>
<proteinExistence type="predicted"/>
<protein>
    <submittedName>
        <fullName evidence="2">Uncharacterized protein</fullName>
    </submittedName>
</protein>
<feature type="region of interest" description="Disordered" evidence="1">
    <location>
        <begin position="230"/>
        <end position="257"/>
    </location>
</feature>
<evidence type="ECO:0000313" key="3">
    <source>
        <dbReference type="Proteomes" id="UP000297872"/>
    </source>
</evidence>
<dbReference type="OrthoDB" id="1093759at2"/>
<evidence type="ECO:0000256" key="1">
    <source>
        <dbReference type="SAM" id="MobiDB-lite"/>
    </source>
</evidence>
<dbReference type="RefSeq" id="WP_134843041.1">
    <property type="nucleotide sequence ID" value="NZ_SGVY01000010.1"/>
</dbReference>
<accession>A0A4Y8VQI6</accession>
<dbReference type="GeneID" id="302994719"/>
<evidence type="ECO:0000313" key="2">
    <source>
        <dbReference type="EMBL" id="TFH82760.1"/>
    </source>
</evidence>
<dbReference type="Proteomes" id="UP000297872">
    <property type="component" value="Unassembled WGS sequence"/>
</dbReference>
<gene>
    <name evidence="2" type="ORF">EXN75_05340</name>
</gene>